<feature type="compositionally biased region" description="Basic and acidic residues" evidence="1">
    <location>
        <begin position="92"/>
        <end position="110"/>
    </location>
</feature>
<comment type="caution">
    <text evidence="2">The sequence shown here is derived from an EMBL/GenBank/DDBJ whole genome shotgun (WGS) entry which is preliminary data.</text>
</comment>
<protein>
    <submittedName>
        <fullName evidence="2">Uncharacterized protein</fullName>
    </submittedName>
</protein>
<organism evidence="2 3">
    <name type="scientific">Eumeta variegata</name>
    <name type="common">Bagworm moth</name>
    <name type="synonym">Eumeta japonica</name>
    <dbReference type="NCBI Taxonomy" id="151549"/>
    <lineage>
        <taxon>Eukaryota</taxon>
        <taxon>Metazoa</taxon>
        <taxon>Ecdysozoa</taxon>
        <taxon>Arthropoda</taxon>
        <taxon>Hexapoda</taxon>
        <taxon>Insecta</taxon>
        <taxon>Pterygota</taxon>
        <taxon>Neoptera</taxon>
        <taxon>Endopterygota</taxon>
        <taxon>Lepidoptera</taxon>
        <taxon>Glossata</taxon>
        <taxon>Ditrysia</taxon>
        <taxon>Tineoidea</taxon>
        <taxon>Psychidae</taxon>
        <taxon>Oiketicinae</taxon>
        <taxon>Eumeta</taxon>
    </lineage>
</organism>
<dbReference type="Proteomes" id="UP000299102">
    <property type="component" value="Unassembled WGS sequence"/>
</dbReference>
<name>A0A4C1XBD5_EUMVA</name>
<gene>
    <name evidence="2" type="ORF">EVAR_37465_1</name>
</gene>
<evidence type="ECO:0000313" key="2">
    <source>
        <dbReference type="EMBL" id="GBP61201.1"/>
    </source>
</evidence>
<reference evidence="2 3" key="1">
    <citation type="journal article" date="2019" name="Commun. Biol.">
        <title>The bagworm genome reveals a unique fibroin gene that provides high tensile strength.</title>
        <authorList>
            <person name="Kono N."/>
            <person name="Nakamura H."/>
            <person name="Ohtoshi R."/>
            <person name="Tomita M."/>
            <person name="Numata K."/>
            <person name="Arakawa K."/>
        </authorList>
    </citation>
    <scope>NUCLEOTIDE SEQUENCE [LARGE SCALE GENOMIC DNA]</scope>
</reference>
<accession>A0A4C1XBD5</accession>
<feature type="region of interest" description="Disordered" evidence="1">
    <location>
        <begin position="1"/>
        <end position="151"/>
    </location>
</feature>
<evidence type="ECO:0000256" key="1">
    <source>
        <dbReference type="SAM" id="MobiDB-lite"/>
    </source>
</evidence>
<keyword evidence="3" id="KW-1185">Reference proteome</keyword>
<dbReference type="AlphaFoldDB" id="A0A4C1XBD5"/>
<feature type="compositionally biased region" description="Polar residues" evidence="1">
    <location>
        <begin position="45"/>
        <end position="63"/>
    </location>
</feature>
<sequence>MKHGGHLKLPKEDAVASQSENAKYIEFDDDDDDSSTEKLHGGNLKSYNEYSNTRSSHRGNNYRNAKIVELLDDDTKRTTAMHGGNLKSINDGFKDKNQKPSPEDESKNGKFIELGDTDDDHNSRKMHGGNFKSYSSRPKGSRWHGGNYRSAQAGAADAEVVDSVGAEDKEKVQNLKRTRDPRGKAADLLNSFAQAVPVLTTTPAYILDPSKRMYYYVD</sequence>
<dbReference type="EMBL" id="BGZK01000807">
    <property type="protein sequence ID" value="GBP61201.1"/>
    <property type="molecule type" value="Genomic_DNA"/>
</dbReference>
<dbReference type="OrthoDB" id="6915407at2759"/>
<proteinExistence type="predicted"/>
<evidence type="ECO:0000313" key="3">
    <source>
        <dbReference type="Proteomes" id="UP000299102"/>
    </source>
</evidence>